<accession>A0A1Y1VS47</accession>
<keyword evidence="3" id="KW-0812">Transmembrane</keyword>
<comment type="caution">
    <text evidence="5">The sequence shown here is derived from an EMBL/GenBank/DDBJ whole genome shotgun (WGS) entry which is preliminary data.</text>
</comment>
<evidence type="ECO:0000256" key="3">
    <source>
        <dbReference type="SAM" id="Phobius"/>
    </source>
</evidence>
<evidence type="ECO:0000313" key="5">
    <source>
        <dbReference type="EMBL" id="ORX63865.1"/>
    </source>
</evidence>
<evidence type="ECO:0000256" key="2">
    <source>
        <dbReference type="SAM" id="Coils"/>
    </source>
</evidence>
<dbReference type="AlphaFoldDB" id="A0A1Y1VS47"/>
<feature type="coiled-coil region" evidence="2">
    <location>
        <begin position="200"/>
        <end position="227"/>
    </location>
</feature>
<dbReference type="PANTHER" id="PTHR19957">
    <property type="entry name" value="SYNTAXIN"/>
    <property type="match status" value="1"/>
</dbReference>
<dbReference type="GO" id="GO:0000149">
    <property type="term" value="F:SNARE binding"/>
    <property type="evidence" value="ECO:0007669"/>
    <property type="project" value="TreeGrafter"/>
</dbReference>
<comment type="similarity">
    <text evidence="1">Belongs to the syntaxin family.</text>
</comment>
<organism evidence="5 6">
    <name type="scientific">Anaeromyces robustus</name>
    <dbReference type="NCBI Taxonomy" id="1754192"/>
    <lineage>
        <taxon>Eukaryota</taxon>
        <taxon>Fungi</taxon>
        <taxon>Fungi incertae sedis</taxon>
        <taxon>Chytridiomycota</taxon>
        <taxon>Chytridiomycota incertae sedis</taxon>
        <taxon>Neocallimastigomycetes</taxon>
        <taxon>Neocallimastigales</taxon>
        <taxon>Neocallimastigaceae</taxon>
        <taxon>Anaeromyces</taxon>
    </lineage>
</organism>
<dbReference type="GO" id="GO:0048278">
    <property type="term" value="P:vesicle docking"/>
    <property type="evidence" value="ECO:0007669"/>
    <property type="project" value="TreeGrafter"/>
</dbReference>
<sequence length="306" mass="35578">MNRDRLATLNRDLDIPNNNYNYNNNNRNNYNNNIKPVTNDDFEKKLNYLQNELDITKSDIMKIKTLGTQIRTTVNTQKTAEINSNINRLNSEVSERLRNISSQLINLSAETKKKHDKNTSIHISMQKKLAKDLKDTLQEFNNVKEANHKEAYQMFRRQYKIDNSFATEEEIQQAFDNDSNPYFVQKLAGSQFSKSAYKESQDINAEMKKIERSIEELLNTFQDMQTMLATQNEVMVTIDENIDQADVAVTKGSKELTNAVELSKHSRKLKWIITGIIAAVIFIFFMIYIYPLIPKDDNNNNNNQTQ</sequence>
<evidence type="ECO:0000313" key="6">
    <source>
        <dbReference type="Proteomes" id="UP000193944"/>
    </source>
</evidence>
<dbReference type="Proteomes" id="UP000193944">
    <property type="component" value="Unassembled WGS sequence"/>
</dbReference>
<dbReference type="InterPro" id="IPR045242">
    <property type="entry name" value="Syntaxin"/>
</dbReference>
<dbReference type="GO" id="GO:0006886">
    <property type="term" value="P:intracellular protein transport"/>
    <property type="evidence" value="ECO:0007669"/>
    <property type="project" value="TreeGrafter"/>
</dbReference>
<dbReference type="GO" id="GO:0031201">
    <property type="term" value="C:SNARE complex"/>
    <property type="evidence" value="ECO:0007669"/>
    <property type="project" value="TreeGrafter"/>
</dbReference>
<keyword evidence="6" id="KW-1185">Reference proteome</keyword>
<dbReference type="Gene3D" id="1.20.5.110">
    <property type="match status" value="1"/>
</dbReference>
<dbReference type="InterPro" id="IPR010989">
    <property type="entry name" value="SNARE"/>
</dbReference>
<dbReference type="GO" id="GO:0006906">
    <property type="term" value="P:vesicle fusion"/>
    <property type="evidence" value="ECO:0007669"/>
    <property type="project" value="TreeGrafter"/>
</dbReference>
<dbReference type="SUPFAM" id="SSF47661">
    <property type="entry name" value="t-snare proteins"/>
    <property type="match status" value="1"/>
</dbReference>
<dbReference type="GO" id="GO:0012505">
    <property type="term" value="C:endomembrane system"/>
    <property type="evidence" value="ECO:0007669"/>
    <property type="project" value="TreeGrafter"/>
</dbReference>
<keyword evidence="3" id="KW-1133">Transmembrane helix</keyword>
<keyword evidence="2" id="KW-0175">Coiled coil</keyword>
<gene>
    <name evidence="5" type="ORF">BCR32DRAFT_298297</name>
</gene>
<dbReference type="Pfam" id="PF00804">
    <property type="entry name" value="Syntaxin"/>
    <property type="match status" value="1"/>
</dbReference>
<feature type="domain" description="T-SNARE coiled-coil homology" evidence="4">
    <location>
        <begin position="197"/>
        <end position="259"/>
    </location>
</feature>
<name>A0A1Y1VS47_9FUNG</name>
<dbReference type="STRING" id="1754192.A0A1Y1VS47"/>
<dbReference type="Pfam" id="PF05739">
    <property type="entry name" value="SNARE"/>
    <property type="match status" value="1"/>
</dbReference>
<dbReference type="PROSITE" id="PS50192">
    <property type="entry name" value="T_SNARE"/>
    <property type="match status" value="1"/>
</dbReference>
<dbReference type="Gene3D" id="1.20.58.70">
    <property type="match status" value="1"/>
</dbReference>
<dbReference type="GO" id="GO:0005484">
    <property type="term" value="F:SNAP receptor activity"/>
    <property type="evidence" value="ECO:0007669"/>
    <property type="project" value="TreeGrafter"/>
</dbReference>
<keyword evidence="3" id="KW-0472">Membrane</keyword>
<evidence type="ECO:0000256" key="1">
    <source>
        <dbReference type="ARBA" id="ARBA00009063"/>
    </source>
</evidence>
<dbReference type="InterPro" id="IPR006011">
    <property type="entry name" value="Syntaxin_N"/>
</dbReference>
<dbReference type="InterPro" id="IPR000727">
    <property type="entry name" value="T_SNARE_dom"/>
</dbReference>
<reference evidence="5 6" key="1">
    <citation type="submission" date="2016-08" db="EMBL/GenBank/DDBJ databases">
        <title>A Parts List for Fungal Cellulosomes Revealed by Comparative Genomics.</title>
        <authorList>
            <consortium name="DOE Joint Genome Institute"/>
            <person name="Haitjema C.H."/>
            <person name="Gilmore S.P."/>
            <person name="Henske J.K."/>
            <person name="Solomon K.V."/>
            <person name="De Groot R."/>
            <person name="Kuo A."/>
            <person name="Mondo S.J."/>
            <person name="Salamov A.A."/>
            <person name="Labutti K."/>
            <person name="Zhao Z."/>
            <person name="Chiniquy J."/>
            <person name="Barry K."/>
            <person name="Brewer H.M."/>
            <person name="Purvine S.O."/>
            <person name="Wright A.T."/>
            <person name="Boxma B."/>
            <person name="Van Alen T."/>
            <person name="Hackstein J.H."/>
            <person name="Baker S.E."/>
            <person name="Grigoriev I.V."/>
            <person name="O'Malley M.A."/>
        </authorList>
    </citation>
    <scope>NUCLEOTIDE SEQUENCE [LARGE SCALE GENOMIC DNA]</scope>
    <source>
        <strain evidence="5 6">S4</strain>
    </source>
</reference>
<dbReference type="EMBL" id="MCFG01000579">
    <property type="protein sequence ID" value="ORX63865.1"/>
    <property type="molecule type" value="Genomic_DNA"/>
</dbReference>
<dbReference type="OrthoDB" id="10255013at2759"/>
<reference evidence="5 6" key="2">
    <citation type="submission" date="2016-08" db="EMBL/GenBank/DDBJ databases">
        <title>Pervasive Adenine N6-methylation of Active Genes in Fungi.</title>
        <authorList>
            <consortium name="DOE Joint Genome Institute"/>
            <person name="Mondo S.J."/>
            <person name="Dannebaum R.O."/>
            <person name="Kuo R.C."/>
            <person name="Labutti K."/>
            <person name="Haridas S."/>
            <person name="Kuo A."/>
            <person name="Salamov A."/>
            <person name="Ahrendt S.R."/>
            <person name="Lipzen A."/>
            <person name="Sullivan W."/>
            <person name="Andreopoulos W.B."/>
            <person name="Clum A."/>
            <person name="Lindquist E."/>
            <person name="Daum C."/>
            <person name="Ramamoorthy G.K."/>
            <person name="Gryganskyi A."/>
            <person name="Culley D."/>
            <person name="Magnuson J.K."/>
            <person name="James T.Y."/>
            <person name="O'Malley M.A."/>
            <person name="Stajich J.E."/>
            <person name="Spatafora J.W."/>
            <person name="Visel A."/>
            <person name="Grigoriev I.V."/>
        </authorList>
    </citation>
    <scope>NUCLEOTIDE SEQUENCE [LARGE SCALE GENOMIC DNA]</scope>
    <source>
        <strain evidence="5 6">S4</strain>
    </source>
</reference>
<evidence type="ECO:0000259" key="4">
    <source>
        <dbReference type="PROSITE" id="PS50192"/>
    </source>
</evidence>
<feature type="transmembrane region" description="Helical" evidence="3">
    <location>
        <begin position="271"/>
        <end position="293"/>
    </location>
</feature>
<protein>
    <submittedName>
        <fullName evidence="5">t-SNARE</fullName>
    </submittedName>
</protein>
<proteinExistence type="inferred from homology"/>
<dbReference type="SMART" id="SM00397">
    <property type="entry name" value="t_SNARE"/>
    <property type="match status" value="1"/>
</dbReference>